<comment type="caution">
    <text evidence="1">The sequence shown here is derived from an EMBL/GenBank/DDBJ whole genome shotgun (WGS) entry which is preliminary data.</text>
</comment>
<protein>
    <submittedName>
        <fullName evidence="1">Uncharacterized protein</fullName>
    </submittedName>
</protein>
<dbReference type="AlphaFoldDB" id="A0A819Q8L8"/>
<evidence type="ECO:0000313" key="2">
    <source>
        <dbReference type="Proteomes" id="UP000663881"/>
    </source>
</evidence>
<proteinExistence type="predicted"/>
<dbReference type="EMBL" id="CAJOAY010003537">
    <property type="protein sequence ID" value="CAF4027545.1"/>
    <property type="molecule type" value="Genomic_DNA"/>
</dbReference>
<name>A0A819Q8L8_9BILA</name>
<organism evidence="1 2">
    <name type="scientific">Adineta steineri</name>
    <dbReference type="NCBI Taxonomy" id="433720"/>
    <lineage>
        <taxon>Eukaryota</taxon>
        <taxon>Metazoa</taxon>
        <taxon>Spiralia</taxon>
        <taxon>Gnathifera</taxon>
        <taxon>Rotifera</taxon>
        <taxon>Eurotatoria</taxon>
        <taxon>Bdelloidea</taxon>
        <taxon>Adinetida</taxon>
        <taxon>Adinetidae</taxon>
        <taxon>Adineta</taxon>
    </lineage>
</organism>
<sequence length="239" mass="28261">MTSSDEELPMPRLQDSSSMLMTSLITRTSPLSISSQTTDNTNNVTLPYPLQLDEEYIYRIELKPKEFINYCQVEAMNFMFNDPIDFIDSFIKDRLGKGLDIGINQECLDHLNNIRQVYPNNESFEHDVYDYIEVQIMKLIDSPDFESPLEVAVSKARRSGTLGGVICFQLRDIEFYQFNIQKLNETTEEYTDPLEWCNFVKLFRRRFAEYPHMFRRDAFRGSICNNAEKVYRREYERPQ</sequence>
<evidence type="ECO:0000313" key="1">
    <source>
        <dbReference type="EMBL" id="CAF4027545.1"/>
    </source>
</evidence>
<dbReference type="Proteomes" id="UP000663881">
    <property type="component" value="Unassembled WGS sequence"/>
</dbReference>
<accession>A0A819Q8L8</accession>
<gene>
    <name evidence="1" type="ORF">OKA104_LOCUS31359</name>
</gene>
<reference evidence="1" key="1">
    <citation type="submission" date="2021-02" db="EMBL/GenBank/DDBJ databases">
        <authorList>
            <person name="Nowell W R."/>
        </authorList>
    </citation>
    <scope>NUCLEOTIDE SEQUENCE</scope>
</reference>